<sequence length="248" mass="27768">MAVIKHRKLFPAPISSNQTDCLDCVDCPYECYPYPDFYVPPPPPFPSIDQNDQKPPYLTLFLIETTDLHSPNQAAETKSFLERIKLIIQYGSSLPLVAAINHKLDHGMLLPKCSHAFHINCIDTWLRSHTNCPLCRAYIVSETLGNSNIVRPNMGSVDQNWEGTDTNEDTQMENSEIESELGVNNQVGNDHEICENRAGTEDAGEEYQVGDENTSKESCFDEKVFSSGGRSRFLSLGHKWGMSSVVPL</sequence>
<reference evidence="16 17" key="1">
    <citation type="journal article" date="2023" name="G3 (Bethesda)">
        <title>A chromosome-length genome assembly and annotation of blackberry (Rubus argutus, cv. 'Hillquist').</title>
        <authorList>
            <person name="Bruna T."/>
            <person name="Aryal R."/>
            <person name="Dudchenko O."/>
            <person name="Sargent D.J."/>
            <person name="Mead D."/>
            <person name="Buti M."/>
            <person name="Cavallini A."/>
            <person name="Hytonen T."/>
            <person name="Andres J."/>
            <person name="Pham M."/>
            <person name="Weisz D."/>
            <person name="Mascagni F."/>
            <person name="Usai G."/>
            <person name="Natali L."/>
            <person name="Bassil N."/>
            <person name="Fernandez G.E."/>
            <person name="Lomsadze A."/>
            <person name="Armour M."/>
            <person name="Olukolu B."/>
            <person name="Poorten T."/>
            <person name="Britton C."/>
            <person name="Davik J."/>
            <person name="Ashrafi H."/>
            <person name="Aiden E.L."/>
            <person name="Borodovsky M."/>
            <person name="Worthington M."/>
        </authorList>
    </citation>
    <scope>NUCLEOTIDE SEQUENCE [LARGE SCALE GENOMIC DNA]</scope>
    <source>
        <strain evidence="16">PI 553951</strain>
    </source>
</reference>
<evidence type="ECO:0000256" key="7">
    <source>
        <dbReference type="ARBA" id="ARBA00022723"/>
    </source>
</evidence>
<dbReference type="EMBL" id="JBEDUW010000005">
    <property type="protein sequence ID" value="KAK9930380.1"/>
    <property type="molecule type" value="Genomic_DNA"/>
</dbReference>
<dbReference type="AlphaFoldDB" id="A0AAW1X0D3"/>
<keyword evidence="10" id="KW-0862">Zinc</keyword>
<organism evidence="16 17">
    <name type="scientific">Rubus argutus</name>
    <name type="common">Southern blackberry</name>
    <dbReference type="NCBI Taxonomy" id="59490"/>
    <lineage>
        <taxon>Eukaryota</taxon>
        <taxon>Viridiplantae</taxon>
        <taxon>Streptophyta</taxon>
        <taxon>Embryophyta</taxon>
        <taxon>Tracheophyta</taxon>
        <taxon>Spermatophyta</taxon>
        <taxon>Magnoliopsida</taxon>
        <taxon>eudicotyledons</taxon>
        <taxon>Gunneridae</taxon>
        <taxon>Pentapetalae</taxon>
        <taxon>rosids</taxon>
        <taxon>fabids</taxon>
        <taxon>Rosales</taxon>
        <taxon>Rosaceae</taxon>
        <taxon>Rosoideae</taxon>
        <taxon>Rosoideae incertae sedis</taxon>
        <taxon>Rubus</taxon>
    </lineage>
</organism>
<keyword evidence="6" id="KW-0812">Transmembrane</keyword>
<protein>
    <recommendedName>
        <fullName evidence="4">RING-type E3 ubiquitin transferase</fullName>
        <ecNumber evidence="4">2.3.2.27</ecNumber>
    </recommendedName>
</protein>
<dbReference type="SUPFAM" id="SSF57850">
    <property type="entry name" value="RING/U-box"/>
    <property type="match status" value="1"/>
</dbReference>
<evidence type="ECO:0000256" key="4">
    <source>
        <dbReference type="ARBA" id="ARBA00012483"/>
    </source>
</evidence>
<evidence type="ECO:0000256" key="12">
    <source>
        <dbReference type="ARBA" id="ARBA00023136"/>
    </source>
</evidence>
<evidence type="ECO:0000313" key="17">
    <source>
        <dbReference type="Proteomes" id="UP001457282"/>
    </source>
</evidence>
<dbReference type="InterPro" id="IPR024766">
    <property type="entry name" value="Znf_RING_H2"/>
</dbReference>
<comment type="caution">
    <text evidence="16">The sequence shown here is derived from an EMBL/GenBank/DDBJ whole genome shotgun (WGS) entry which is preliminary data.</text>
</comment>
<evidence type="ECO:0000259" key="15">
    <source>
        <dbReference type="PROSITE" id="PS50089"/>
    </source>
</evidence>
<evidence type="ECO:0000256" key="6">
    <source>
        <dbReference type="ARBA" id="ARBA00022692"/>
    </source>
</evidence>
<dbReference type="GO" id="GO:0016020">
    <property type="term" value="C:membrane"/>
    <property type="evidence" value="ECO:0007669"/>
    <property type="project" value="UniProtKB-SubCell"/>
</dbReference>
<dbReference type="GO" id="GO:0008270">
    <property type="term" value="F:zinc ion binding"/>
    <property type="evidence" value="ECO:0007669"/>
    <property type="project" value="UniProtKB-KW"/>
</dbReference>
<evidence type="ECO:0000256" key="5">
    <source>
        <dbReference type="ARBA" id="ARBA00022679"/>
    </source>
</evidence>
<dbReference type="GO" id="GO:0061630">
    <property type="term" value="F:ubiquitin protein ligase activity"/>
    <property type="evidence" value="ECO:0007669"/>
    <property type="project" value="UniProtKB-EC"/>
</dbReference>
<keyword evidence="17" id="KW-1185">Reference proteome</keyword>
<dbReference type="InterPro" id="IPR044600">
    <property type="entry name" value="ATL1/ATL16-like"/>
</dbReference>
<evidence type="ECO:0000256" key="11">
    <source>
        <dbReference type="ARBA" id="ARBA00022989"/>
    </source>
</evidence>
<dbReference type="InterPro" id="IPR001841">
    <property type="entry name" value="Znf_RING"/>
</dbReference>
<dbReference type="PANTHER" id="PTHR46913:SF1">
    <property type="entry name" value="RING-H2 FINGER PROTEIN ATL16"/>
    <property type="match status" value="1"/>
</dbReference>
<evidence type="ECO:0000313" key="16">
    <source>
        <dbReference type="EMBL" id="KAK9930380.1"/>
    </source>
</evidence>
<dbReference type="PANTHER" id="PTHR46913">
    <property type="entry name" value="RING-H2 FINGER PROTEIN ATL16"/>
    <property type="match status" value="1"/>
</dbReference>
<dbReference type="Proteomes" id="UP001457282">
    <property type="component" value="Unassembled WGS sequence"/>
</dbReference>
<evidence type="ECO:0000256" key="14">
    <source>
        <dbReference type="PROSITE-ProRule" id="PRU00175"/>
    </source>
</evidence>
<feature type="domain" description="RING-type" evidence="15">
    <location>
        <begin position="113"/>
        <end position="136"/>
    </location>
</feature>
<keyword evidence="5" id="KW-0808">Transferase</keyword>
<proteinExistence type="inferred from homology"/>
<comment type="similarity">
    <text evidence="13">Belongs to the RING-type zinc finger family. ATL subfamily.</text>
</comment>
<comment type="subcellular location">
    <subcellularLocation>
        <location evidence="2">Membrane</location>
        <topology evidence="2">Single-pass membrane protein</topology>
    </subcellularLocation>
</comment>
<keyword evidence="8 14" id="KW-0863">Zinc-finger</keyword>
<accession>A0AAW1X0D3</accession>
<dbReference type="PROSITE" id="PS50089">
    <property type="entry name" value="ZF_RING_2"/>
    <property type="match status" value="1"/>
</dbReference>
<evidence type="ECO:0000256" key="10">
    <source>
        <dbReference type="ARBA" id="ARBA00022833"/>
    </source>
</evidence>
<dbReference type="EC" id="2.3.2.27" evidence="4"/>
<evidence type="ECO:0000256" key="13">
    <source>
        <dbReference type="ARBA" id="ARBA00024209"/>
    </source>
</evidence>
<evidence type="ECO:0000256" key="2">
    <source>
        <dbReference type="ARBA" id="ARBA00004167"/>
    </source>
</evidence>
<comment type="pathway">
    <text evidence="3">Protein modification; protein ubiquitination.</text>
</comment>
<gene>
    <name evidence="16" type="ORF">M0R45_027419</name>
</gene>
<keyword evidence="12" id="KW-0472">Membrane</keyword>
<keyword evidence="7" id="KW-0479">Metal-binding</keyword>
<dbReference type="Pfam" id="PF12678">
    <property type="entry name" value="zf-rbx1"/>
    <property type="match status" value="1"/>
</dbReference>
<dbReference type="GO" id="GO:0016567">
    <property type="term" value="P:protein ubiquitination"/>
    <property type="evidence" value="ECO:0007669"/>
    <property type="project" value="InterPro"/>
</dbReference>
<keyword evidence="11" id="KW-1133">Transmembrane helix</keyword>
<evidence type="ECO:0000256" key="1">
    <source>
        <dbReference type="ARBA" id="ARBA00000900"/>
    </source>
</evidence>
<dbReference type="Gene3D" id="3.30.40.10">
    <property type="entry name" value="Zinc/RING finger domain, C3HC4 (zinc finger)"/>
    <property type="match status" value="1"/>
</dbReference>
<name>A0AAW1X0D3_RUBAR</name>
<dbReference type="InterPro" id="IPR013083">
    <property type="entry name" value="Znf_RING/FYVE/PHD"/>
</dbReference>
<comment type="catalytic activity">
    <reaction evidence="1">
        <text>S-ubiquitinyl-[E2 ubiquitin-conjugating enzyme]-L-cysteine + [acceptor protein]-L-lysine = [E2 ubiquitin-conjugating enzyme]-L-cysteine + N(6)-ubiquitinyl-[acceptor protein]-L-lysine.</text>
        <dbReference type="EC" id="2.3.2.27"/>
    </reaction>
</comment>
<evidence type="ECO:0000256" key="9">
    <source>
        <dbReference type="ARBA" id="ARBA00022786"/>
    </source>
</evidence>
<keyword evidence="9" id="KW-0833">Ubl conjugation pathway</keyword>
<evidence type="ECO:0000256" key="8">
    <source>
        <dbReference type="ARBA" id="ARBA00022771"/>
    </source>
</evidence>
<evidence type="ECO:0000256" key="3">
    <source>
        <dbReference type="ARBA" id="ARBA00004906"/>
    </source>
</evidence>